<proteinExistence type="predicted"/>
<organism evidence="3 4">
    <name type="scientific">Actinomadura mexicana</name>
    <dbReference type="NCBI Taxonomy" id="134959"/>
    <lineage>
        <taxon>Bacteria</taxon>
        <taxon>Bacillati</taxon>
        <taxon>Actinomycetota</taxon>
        <taxon>Actinomycetes</taxon>
        <taxon>Streptosporangiales</taxon>
        <taxon>Thermomonosporaceae</taxon>
        <taxon>Actinomadura</taxon>
    </lineage>
</organism>
<sequence length="182" mass="19169">MFLTFRVPKSSARKILWSVLGGAALLVAFAAGCSSEVSDNGRPSSPTTAYIQPTPSFTGASTMTTEPSAAPSTSQPDASASESSDTPVRPGKVVAAFEDGDEGPFLVLAPMDEDQGDLEYATSQKDSLRKLDVTALPLSEVWKVDVSTDVLQACRPNTVRMVFKEYPSCAGSPDATPTSTDR</sequence>
<evidence type="ECO:0000256" key="1">
    <source>
        <dbReference type="SAM" id="MobiDB-lite"/>
    </source>
</evidence>
<dbReference type="Proteomes" id="UP000198420">
    <property type="component" value="Unassembled WGS sequence"/>
</dbReference>
<name>A0A239D9K2_9ACTN</name>
<evidence type="ECO:0000313" key="3">
    <source>
        <dbReference type="EMBL" id="SNS28333.1"/>
    </source>
</evidence>
<accession>A0A239D9K2</accession>
<gene>
    <name evidence="3" type="ORF">SAMN06265355_11433</name>
</gene>
<evidence type="ECO:0000313" key="4">
    <source>
        <dbReference type="Proteomes" id="UP000198420"/>
    </source>
</evidence>
<feature type="compositionally biased region" description="Polar residues" evidence="1">
    <location>
        <begin position="36"/>
        <end position="86"/>
    </location>
</feature>
<feature type="signal peptide" evidence="2">
    <location>
        <begin position="1"/>
        <end position="30"/>
    </location>
</feature>
<feature type="region of interest" description="Disordered" evidence="1">
    <location>
        <begin position="36"/>
        <end position="91"/>
    </location>
</feature>
<reference evidence="4" key="1">
    <citation type="submission" date="2017-06" db="EMBL/GenBank/DDBJ databases">
        <authorList>
            <person name="Varghese N."/>
            <person name="Submissions S."/>
        </authorList>
    </citation>
    <scope>NUCLEOTIDE SEQUENCE [LARGE SCALE GENOMIC DNA]</scope>
    <source>
        <strain evidence="4">DSM 44485</strain>
    </source>
</reference>
<feature type="chain" id="PRO_5013258021" description="Secreted protein" evidence="2">
    <location>
        <begin position="31"/>
        <end position="182"/>
    </location>
</feature>
<protein>
    <recommendedName>
        <fullName evidence="5">Secreted protein</fullName>
    </recommendedName>
</protein>
<dbReference type="EMBL" id="FZNP01000014">
    <property type="protein sequence ID" value="SNS28333.1"/>
    <property type="molecule type" value="Genomic_DNA"/>
</dbReference>
<evidence type="ECO:0008006" key="5">
    <source>
        <dbReference type="Google" id="ProtNLM"/>
    </source>
</evidence>
<dbReference type="RefSeq" id="WP_143227378.1">
    <property type="nucleotide sequence ID" value="NZ_FZNP01000014.1"/>
</dbReference>
<keyword evidence="4" id="KW-1185">Reference proteome</keyword>
<evidence type="ECO:0000256" key="2">
    <source>
        <dbReference type="SAM" id="SignalP"/>
    </source>
</evidence>
<dbReference type="AlphaFoldDB" id="A0A239D9K2"/>
<keyword evidence="2" id="KW-0732">Signal</keyword>
<dbReference type="PROSITE" id="PS51257">
    <property type="entry name" value="PROKAR_LIPOPROTEIN"/>
    <property type="match status" value="1"/>
</dbReference>
<dbReference type="OrthoDB" id="9912281at2"/>